<dbReference type="AlphaFoldDB" id="A0A6V8MXC9"/>
<dbReference type="EMBL" id="BLXY01000003">
    <property type="protein sequence ID" value="GFO64193.1"/>
    <property type="molecule type" value="Genomic_DNA"/>
</dbReference>
<dbReference type="Proteomes" id="UP000568888">
    <property type="component" value="Unassembled WGS sequence"/>
</dbReference>
<protein>
    <submittedName>
        <fullName evidence="1">Uncharacterized protein</fullName>
    </submittedName>
</protein>
<reference evidence="2" key="1">
    <citation type="submission" date="2020-06" db="EMBL/GenBank/DDBJ databases">
        <title>Draft genomic sequecing of Geomonas sp. Red736.</title>
        <authorList>
            <person name="Itoh H."/>
            <person name="Xu Z.X."/>
            <person name="Ushijima N."/>
            <person name="Masuda Y."/>
            <person name="Shiratori Y."/>
            <person name="Senoo K."/>
        </authorList>
    </citation>
    <scope>NUCLEOTIDE SEQUENCE [LARGE SCALE GENOMIC DNA]</scope>
    <source>
        <strain evidence="2">Red736</strain>
    </source>
</reference>
<evidence type="ECO:0000313" key="1">
    <source>
        <dbReference type="EMBL" id="GFO64193.1"/>
    </source>
</evidence>
<comment type="caution">
    <text evidence="1">The sequence shown here is derived from an EMBL/GenBank/DDBJ whole genome shotgun (WGS) entry which is preliminary data.</text>
</comment>
<organism evidence="1 2">
    <name type="scientific">Geomonas paludis</name>
    <dbReference type="NCBI Taxonomy" id="2740185"/>
    <lineage>
        <taxon>Bacteria</taxon>
        <taxon>Pseudomonadati</taxon>
        <taxon>Thermodesulfobacteriota</taxon>
        <taxon>Desulfuromonadia</taxon>
        <taxon>Geobacterales</taxon>
        <taxon>Geobacteraceae</taxon>
        <taxon>Geomonas</taxon>
    </lineage>
</organism>
<gene>
    <name evidence="1" type="ORF">GMPD_21120</name>
</gene>
<sequence length="65" mass="6660">MGSPAAVGEVIADFSALTPTLSQGEREVNASADEHGVAVAEEPEAAPYRLAVGLEHELFAGESAH</sequence>
<name>A0A6V8MXC9_9BACT</name>
<proteinExistence type="predicted"/>
<evidence type="ECO:0000313" key="2">
    <source>
        <dbReference type="Proteomes" id="UP000568888"/>
    </source>
</evidence>
<accession>A0A6V8MXC9</accession>